<dbReference type="InterPro" id="IPR045864">
    <property type="entry name" value="aa-tRNA-synth_II/BPL/LPL"/>
</dbReference>
<dbReference type="RefSeq" id="WP_213164347.1">
    <property type="nucleotide sequence ID" value="NZ_CP058214.1"/>
</dbReference>
<keyword evidence="3" id="KW-1185">Reference proteome</keyword>
<gene>
    <name evidence="2" type="ORF">HW532_10645</name>
</gene>
<dbReference type="InterPro" id="IPR050664">
    <property type="entry name" value="Octanoyltrans_LipM/LipL"/>
</dbReference>
<accession>A0A7S8C4B6</accession>
<dbReference type="Pfam" id="PF21948">
    <property type="entry name" value="LplA-B_cat"/>
    <property type="match status" value="1"/>
</dbReference>
<protein>
    <submittedName>
        <fullName evidence="2">Lipoate--protein ligase family protein</fullName>
    </submittedName>
</protein>
<name>A0A7S8C4B6_9HYPH</name>
<dbReference type="PROSITE" id="PS51733">
    <property type="entry name" value="BPL_LPL_CATALYTIC"/>
    <property type="match status" value="1"/>
</dbReference>
<organism evidence="2 3">
    <name type="scientific">Kaustia mangrovi</name>
    <dbReference type="NCBI Taxonomy" id="2593653"/>
    <lineage>
        <taxon>Bacteria</taxon>
        <taxon>Pseudomonadati</taxon>
        <taxon>Pseudomonadota</taxon>
        <taxon>Alphaproteobacteria</taxon>
        <taxon>Hyphomicrobiales</taxon>
        <taxon>Parvibaculaceae</taxon>
        <taxon>Kaustia</taxon>
    </lineage>
</organism>
<evidence type="ECO:0000313" key="2">
    <source>
        <dbReference type="EMBL" id="QPC43106.1"/>
    </source>
</evidence>
<dbReference type="EMBL" id="CP058214">
    <property type="protein sequence ID" value="QPC43106.1"/>
    <property type="molecule type" value="Genomic_DNA"/>
</dbReference>
<reference evidence="2 3" key="1">
    <citation type="submission" date="2020-06" db="EMBL/GenBank/DDBJ databases">
        <title>Genome sequence of 2 isolates from Red Sea Mangroves.</title>
        <authorList>
            <person name="Sefrji F."/>
            <person name="Michoud G."/>
            <person name="Merlino G."/>
            <person name="Daffonchio D."/>
        </authorList>
    </citation>
    <scope>NUCLEOTIDE SEQUENCE [LARGE SCALE GENOMIC DNA]</scope>
    <source>
        <strain evidence="2 3">R1DC25</strain>
    </source>
</reference>
<evidence type="ECO:0000313" key="3">
    <source>
        <dbReference type="Proteomes" id="UP000593594"/>
    </source>
</evidence>
<dbReference type="AlphaFoldDB" id="A0A7S8C4B6"/>
<dbReference type="SUPFAM" id="SSF55681">
    <property type="entry name" value="Class II aaRS and biotin synthetases"/>
    <property type="match status" value="1"/>
</dbReference>
<dbReference type="InterPro" id="IPR004143">
    <property type="entry name" value="BPL_LPL_catalytic"/>
</dbReference>
<sequence length="375" mass="40875">MAERNWRLIVEHNPYTDFSISVSPAVERAVAAGEAPPTVLLNVFDRDSITIGVNEDPLQVVDMEYCRAEGIEVRRRVNGGGAIYAGAGSVFMCFYLPTALEGVPQTAREAFPQVLSSVARTLEARYGFPARYRPLNDVEVDGRKLMPTSVKIEDGVMTLRVLLNVRAIDADVAAKALPMPPEKVKDKVHKELKSRYTWLEREAGRAIAPDELETAIRQVTADAFGPVDLKAGTLTAFERETAERLAAELGSDDWLFGKSEHVLFGPLKPGETVLRGRAKAVGGLIWAALKLRDGVVSRAIVNGDWHPRPTDSVAWLEAALAGCPAQGPAIEERVRTVLAREDVEFAGIEPEDLMAAFEKALAGMESDDASALQRS</sequence>
<dbReference type="PANTHER" id="PTHR43679">
    <property type="entry name" value="OCTANOYLTRANSFERASE LIPM-RELATED"/>
    <property type="match status" value="1"/>
</dbReference>
<dbReference type="Gene3D" id="3.30.930.10">
    <property type="entry name" value="Bira Bifunctional Protein, Domain 2"/>
    <property type="match status" value="1"/>
</dbReference>
<keyword evidence="2" id="KW-0436">Ligase</keyword>
<dbReference type="Proteomes" id="UP000593594">
    <property type="component" value="Chromosome"/>
</dbReference>
<dbReference type="KEGG" id="kmn:HW532_10645"/>
<dbReference type="GO" id="GO:0016874">
    <property type="term" value="F:ligase activity"/>
    <property type="evidence" value="ECO:0007669"/>
    <property type="project" value="UniProtKB-KW"/>
</dbReference>
<dbReference type="Gene3D" id="3.30.390.50">
    <property type="entry name" value="CO dehydrogenase flavoprotein, C-terminal domain"/>
    <property type="match status" value="1"/>
</dbReference>
<dbReference type="PANTHER" id="PTHR43679:SF2">
    <property type="entry name" value="OCTANOYL-[GCVH]:PROTEIN N-OCTANOYLTRANSFERASE"/>
    <property type="match status" value="1"/>
</dbReference>
<evidence type="ECO:0000259" key="1">
    <source>
        <dbReference type="PROSITE" id="PS51733"/>
    </source>
</evidence>
<feature type="domain" description="BPL/LPL catalytic" evidence="1">
    <location>
        <begin position="33"/>
        <end position="228"/>
    </location>
</feature>
<proteinExistence type="predicted"/>